<dbReference type="RefSeq" id="WP_405147641.1">
    <property type="nucleotide sequence ID" value="NZ_CP109527.1"/>
</dbReference>
<feature type="region of interest" description="Disordered" evidence="1">
    <location>
        <begin position="54"/>
        <end position="86"/>
    </location>
</feature>
<sequence>MTAIGKTWIGVLAGVTVLLTACGSGDPQGPGSTSVRSTITVTASIPIATPSAAPAVIPGGPAPAAREGGPSKSVGAPTAPAMTATPPAAATGTVVLRTVTLSGVPVRGVPVYLSLQQPCDPSNNDIPLGETVEAVRRDGVTDEQGRAVFTTEIGCYYFGMTAPSGTNPVPEGMHTLFLVTPGGTATGDLRFQDTPPEPAPACAESIIESELGVDPGPAATIPDCDGQWGVIRWDTPGDNQRLITRASGTWTTYVRFPHDTCWTTATADGVPARLRTYFNC</sequence>
<dbReference type="Proteomes" id="UP001621418">
    <property type="component" value="Chromosome"/>
</dbReference>
<proteinExistence type="predicted"/>
<dbReference type="EMBL" id="CP109527">
    <property type="protein sequence ID" value="WTY35336.1"/>
    <property type="molecule type" value="Genomic_DNA"/>
</dbReference>
<keyword evidence="3" id="KW-1185">Reference proteome</keyword>
<evidence type="ECO:0000313" key="3">
    <source>
        <dbReference type="Proteomes" id="UP001621418"/>
    </source>
</evidence>
<accession>A0ABZ1N6B7</accession>
<reference evidence="2 3" key="1">
    <citation type="submission" date="2022-10" db="EMBL/GenBank/DDBJ databases">
        <title>The complete genomes of actinobacterial strains from the NBC collection.</title>
        <authorList>
            <person name="Joergensen T.S."/>
            <person name="Alvarez Arevalo M."/>
            <person name="Sterndorff E.B."/>
            <person name="Faurdal D."/>
            <person name="Vuksanovic O."/>
            <person name="Mourched A.-S."/>
            <person name="Charusanti P."/>
            <person name="Shaw S."/>
            <person name="Blin K."/>
            <person name="Weber T."/>
        </authorList>
    </citation>
    <scope>NUCLEOTIDE SEQUENCE [LARGE SCALE GENOMIC DNA]</scope>
    <source>
        <strain evidence="2 3">NBC_01413</strain>
    </source>
</reference>
<organism evidence="2 3">
    <name type="scientific">Nocardia salmonicida</name>
    <dbReference type="NCBI Taxonomy" id="53431"/>
    <lineage>
        <taxon>Bacteria</taxon>
        <taxon>Bacillati</taxon>
        <taxon>Actinomycetota</taxon>
        <taxon>Actinomycetes</taxon>
        <taxon>Mycobacteriales</taxon>
        <taxon>Nocardiaceae</taxon>
        <taxon>Nocardia</taxon>
    </lineage>
</organism>
<dbReference type="PROSITE" id="PS51257">
    <property type="entry name" value="PROKAR_LIPOPROTEIN"/>
    <property type="match status" value="1"/>
</dbReference>
<name>A0ABZ1N6B7_9NOCA</name>
<gene>
    <name evidence="2" type="ORF">OG308_29295</name>
</gene>
<evidence type="ECO:0000256" key="1">
    <source>
        <dbReference type="SAM" id="MobiDB-lite"/>
    </source>
</evidence>
<evidence type="ECO:0000313" key="2">
    <source>
        <dbReference type="EMBL" id="WTY35336.1"/>
    </source>
</evidence>
<protein>
    <submittedName>
        <fullName evidence="2">Uncharacterized protein</fullName>
    </submittedName>
</protein>